<organism evidence="1">
    <name type="scientific">marine metagenome</name>
    <dbReference type="NCBI Taxonomy" id="408172"/>
    <lineage>
        <taxon>unclassified sequences</taxon>
        <taxon>metagenomes</taxon>
        <taxon>ecological metagenomes</taxon>
    </lineage>
</organism>
<dbReference type="AlphaFoldDB" id="A0A382PN45"/>
<evidence type="ECO:0000313" key="1">
    <source>
        <dbReference type="EMBL" id="SVC74257.1"/>
    </source>
</evidence>
<gene>
    <name evidence="1" type="ORF">METZ01_LOCUS327111</name>
</gene>
<proteinExistence type="predicted"/>
<reference evidence="1" key="1">
    <citation type="submission" date="2018-05" db="EMBL/GenBank/DDBJ databases">
        <authorList>
            <person name="Lanie J.A."/>
            <person name="Ng W.-L."/>
            <person name="Kazmierczak K.M."/>
            <person name="Andrzejewski T.M."/>
            <person name="Davidsen T.M."/>
            <person name="Wayne K.J."/>
            <person name="Tettelin H."/>
            <person name="Glass J.I."/>
            <person name="Rusch D."/>
            <person name="Podicherti R."/>
            <person name="Tsui H.-C.T."/>
            <person name="Winkler M.E."/>
        </authorList>
    </citation>
    <scope>NUCLEOTIDE SEQUENCE</scope>
</reference>
<dbReference type="EMBL" id="UINC01108276">
    <property type="protein sequence ID" value="SVC74257.1"/>
    <property type="molecule type" value="Genomic_DNA"/>
</dbReference>
<accession>A0A382PN45</accession>
<sequence>MLLRSPLVFLILEVTLAIIDNFTLDFSKKTTLNKKITHR</sequence>
<protein>
    <submittedName>
        <fullName evidence="1">Uncharacterized protein</fullName>
    </submittedName>
</protein>
<name>A0A382PN45_9ZZZZ</name>